<evidence type="ECO:0000256" key="3">
    <source>
        <dbReference type="ARBA" id="ARBA00009759"/>
    </source>
</evidence>
<evidence type="ECO:0000256" key="4">
    <source>
        <dbReference type="ARBA" id="ARBA00022723"/>
    </source>
</evidence>
<dbReference type="FunFam" id="3.30.540.10:FF:000013">
    <property type="entry name" value="Inositol-1-monophosphatase"/>
    <property type="match status" value="1"/>
</dbReference>
<dbReference type="Gene3D" id="3.30.540.10">
    <property type="entry name" value="Fructose-1,6-Bisphosphatase, subunit A, domain 1"/>
    <property type="match status" value="1"/>
</dbReference>
<dbReference type="GO" id="GO:0046872">
    <property type="term" value="F:metal ion binding"/>
    <property type="evidence" value="ECO:0007669"/>
    <property type="project" value="UniProtKB-KW"/>
</dbReference>
<sequence>MTQVIGGSPMRLCAASWRSPGFVSRTHTVVSISVQRNVRPGRLVTRAVQTVQVDISQEIKDIEAVAVRLAREAGALILAKSGRATQVDRKASRSDLVTEVDKACEHLIQSEVKAVFPQHHWLGEETFTEAQLDRLGDGPKGADYTWLVDPIDGTLNFIGGLPFASVSIAVARGSTLQVGVVYNPFIDELFTARKGEGAYLNGESISALPRETELEDAIVTLGFNSKPERRKLMLQEISKVGPHCRAIRALGSAALHISYIAAGRVGCFFEHGLKPWDIAAAWLILEEAGGYVTQMNGEPLPLVGGSILATNGGKVHERMIEILN</sequence>
<dbReference type="Gramene" id="Mp8g16560.1">
    <property type="protein sequence ID" value="Mp8g16560.1.cds"/>
    <property type="gene ID" value="Mp8g16560"/>
</dbReference>
<dbReference type="UniPathway" id="UPA00823">
    <property type="reaction ID" value="UER00788"/>
</dbReference>
<keyword evidence="5 8" id="KW-0378">Hydrolase</keyword>
<dbReference type="PRINTS" id="PR00377">
    <property type="entry name" value="IMPHPHTASES"/>
</dbReference>
<comment type="catalytic activity">
    <reaction evidence="1 8">
        <text>a myo-inositol phosphate + H2O = myo-inositol + phosphate</text>
        <dbReference type="Rhea" id="RHEA:24056"/>
        <dbReference type="ChEBI" id="CHEBI:15377"/>
        <dbReference type="ChEBI" id="CHEBI:17268"/>
        <dbReference type="ChEBI" id="CHEBI:43474"/>
        <dbReference type="ChEBI" id="CHEBI:84139"/>
        <dbReference type="EC" id="3.1.3.25"/>
    </reaction>
</comment>
<dbReference type="Proteomes" id="UP000244005">
    <property type="component" value="Unassembled WGS sequence"/>
</dbReference>
<dbReference type="OMA" id="SYPEHKF"/>
<dbReference type="Pfam" id="PF00459">
    <property type="entry name" value="Inositol_P"/>
    <property type="match status" value="1"/>
</dbReference>
<keyword evidence="6 7" id="KW-0460">Magnesium</keyword>
<comment type="similarity">
    <text evidence="3 8">Belongs to the inositol monophosphatase superfamily.</text>
</comment>
<evidence type="ECO:0000256" key="5">
    <source>
        <dbReference type="ARBA" id="ARBA00022801"/>
    </source>
</evidence>
<evidence type="ECO:0000256" key="2">
    <source>
        <dbReference type="ARBA" id="ARBA00001946"/>
    </source>
</evidence>
<name>A0A2R6W4I7_MARPO</name>
<dbReference type="CDD" id="cd01639">
    <property type="entry name" value="IMPase"/>
    <property type="match status" value="1"/>
</dbReference>
<dbReference type="InterPro" id="IPR033942">
    <property type="entry name" value="IMPase"/>
</dbReference>
<evidence type="ECO:0000256" key="8">
    <source>
        <dbReference type="RuleBase" id="RU364068"/>
    </source>
</evidence>
<evidence type="ECO:0000256" key="1">
    <source>
        <dbReference type="ARBA" id="ARBA00001033"/>
    </source>
</evidence>
<feature type="binding site" evidence="7">
    <location>
        <position position="277"/>
    </location>
    <ligand>
        <name>Mg(2+)</name>
        <dbReference type="ChEBI" id="CHEBI:18420"/>
        <label>1</label>
        <note>catalytic</note>
    </ligand>
</feature>
<comment type="pathway">
    <text evidence="8">Polyol metabolism; myo-inositol biosynthesis; myo-inositol from D-glucose 6-phosphate: step 2/2.</text>
</comment>
<dbReference type="AlphaFoldDB" id="A0A2R6W4I7"/>
<dbReference type="GO" id="GO:0006020">
    <property type="term" value="P:inositol metabolic process"/>
    <property type="evidence" value="ECO:0000318"/>
    <property type="project" value="GO_Central"/>
</dbReference>
<proteinExistence type="inferred from homology"/>
<dbReference type="EC" id="3.1.3.25" evidence="8"/>
<feature type="binding site" evidence="7">
    <location>
        <position position="149"/>
    </location>
    <ligand>
        <name>Mg(2+)</name>
        <dbReference type="ChEBI" id="CHEBI:18420"/>
        <label>1</label>
        <note>catalytic</note>
    </ligand>
</feature>
<feature type="binding site" evidence="7">
    <location>
        <position position="124"/>
    </location>
    <ligand>
        <name>Mg(2+)</name>
        <dbReference type="ChEBI" id="CHEBI:18420"/>
        <label>1</label>
        <note>catalytic</note>
    </ligand>
</feature>
<accession>A0A2R6W4I7</accession>
<keyword evidence="4 7" id="KW-0479">Metal-binding</keyword>
<gene>
    <name evidence="9" type="ORF">MARPO_0154s0008</name>
</gene>
<dbReference type="GO" id="GO:0006021">
    <property type="term" value="P:inositol biosynthetic process"/>
    <property type="evidence" value="ECO:0007669"/>
    <property type="project" value="UniProtKB-UniPathway"/>
</dbReference>
<dbReference type="EMBL" id="KZ772824">
    <property type="protein sequence ID" value="PTQ28777.1"/>
    <property type="molecule type" value="Genomic_DNA"/>
</dbReference>
<dbReference type="SUPFAM" id="SSF56655">
    <property type="entry name" value="Carbohydrate phosphatase"/>
    <property type="match status" value="1"/>
</dbReference>
<evidence type="ECO:0000256" key="6">
    <source>
        <dbReference type="ARBA" id="ARBA00022842"/>
    </source>
</evidence>
<evidence type="ECO:0000313" key="9">
    <source>
        <dbReference type="EMBL" id="PTQ28777.1"/>
    </source>
</evidence>
<comment type="cofactor">
    <cofactor evidence="2 7 8">
        <name>Mg(2+)</name>
        <dbReference type="ChEBI" id="CHEBI:18420"/>
    </cofactor>
</comment>
<dbReference type="GO" id="GO:0008934">
    <property type="term" value="F:inositol monophosphate 1-phosphatase activity"/>
    <property type="evidence" value="ECO:0000318"/>
    <property type="project" value="GO_Central"/>
</dbReference>
<dbReference type="Gene3D" id="3.40.190.80">
    <property type="match status" value="1"/>
</dbReference>
<feature type="binding site" evidence="7">
    <location>
        <position position="151"/>
    </location>
    <ligand>
        <name>Mg(2+)</name>
        <dbReference type="ChEBI" id="CHEBI:18420"/>
        <label>1</label>
        <note>catalytic</note>
    </ligand>
</feature>
<evidence type="ECO:0000256" key="7">
    <source>
        <dbReference type="PIRSR" id="PIRSR600760-2"/>
    </source>
</evidence>
<dbReference type="InterPro" id="IPR000760">
    <property type="entry name" value="Inositol_monophosphatase-like"/>
</dbReference>
<evidence type="ECO:0000313" key="10">
    <source>
        <dbReference type="Proteomes" id="UP000244005"/>
    </source>
</evidence>
<dbReference type="GO" id="GO:0046854">
    <property type="term" value="P:phosphatidylinositol phosphate biosynthetic process"/>
    <property type="evidence" value="ECO:0007669"/>
    <property type="project" value="InterPro"/>
</dbReference>
<dbReference type="PANTHER" id="PTHR20854">
    <property type="entry name" value="INOSITOL MONOPHOSPHATASE"/>
    <property type="match status" value="1"/>
</dbReference>
<dbReference type="InterPro" id="IPR020550">
    <property type="entry name" value="Inositol_monophosphatase_CS"/>
</dbReference>
<dbReference type="PANTHER" id="PTHR20854:SF49">
    <property type="entry name" value="INOSITOL-1-MONOPHOSPHATASE"/>
    <property type="match status" value="1"/>
</dbReference>
<protein>
    <recommendedName>
        <fullName evidence="8">Inositol-1-monophosphatase</fullName>
        <ecNumber evidence="8">3.1.3.25</ecNumber>
    </recommendedName>
</protein>
<organism evidence="9 10">
    <name type="scientific">Marchantia polymorpha</name>
    <name type="common">Common liverwort</name>
    <name type="synonym">Marchantia aquatica</name>
    <dbReference type="NCBI Taxonomy" id="3197"/>
    <lineage>
        <taxon>Eukaryota</taxon>
        <taxon>Viridiplantae</taxon>
        <taxon>Streptophyta</taxon>
        <taxon>Embryophyta</taxon>
        <taxon>Marchantiophyta</taxon>
        <taxon>Marchantiopsida</taxon>
        <taxon>Marchantiidae</taxon>
        <taxon>Marchantiales</taxon>
        <taxon>Marchantiaceae</taxon>
        <taxon>Marchantia</taxon>
    </lineage>
</organism>
<dbReference type="GO" id="GO:0007165">
    <property type="term" value="P:signal transduction"/>
    <property type="evidence" value="ECO:0000318"/>
    <property type="project" value="GO_Central"/>
</dbReference>
<reference evidence="10" key="1">
    <citation type="journal article" date="2017" name="Cell">
        <title>Insights into land plant evolution garnered from the Marchantia polymorpha genome.</title>
        <authorList>
            <person name="Bowman J.L."/>
            <person name="Kohchi T."/>
            <person name="Yamato K.T."/>
            <person name="Jenkins J."/>
            <person name="Shu S."/>
            <person name="Ishizaki K."/>
            <person name="Yamaoka S."/>
            <person name="Nishihama R."/>
            <person name="Nakamura Y."/>
            <person name="Berger F."/>
            <person name="Adam C."/>
            <person name="Aki S.S."/>
            <person name="Althoff F."/>
            <person name="Araki T."/>
            <person name="Arteaga-Vazquez M.A."/>
            <person name="Balasubrmanian S."/>
            <person name="Barry K."/>
            <person name="Bauer D."/>
            <person name="Boehm C.R."/>
            <person name="Briginshaw L."/>
            <person name="Caballero-Perez J."/>
            <person name="Catarino B."/>
            <person name="Chen F."/>
            <person name="Chiyoda S."/>
            <person name="Chovatia M."/>
            <person name="Davies K.M."/>
            <person name="Delmans M."/>
            <person name="Demura T."/>
            <person name="Dierschke T."/>
            <person name="Dolan L."/>
            <person name="Dorantes-Acosta A.E."/>
            <person name="Eklund D.M."/>
            <person name="Florent S.N."/>
            <person name="Flores-Sandoval E."/>
            <person name="Fujiyama A."/>
            <person name="Fukuzawa H."/>
            <person name="Galik B."/>
            <person name="Grimanelli D."/>
            <person name="Grimwood J."/>
            <person name="Grossniklaus U."/>
            <person name="Hamada T."/>
            <person name="Haseloff J."/>
            <person name="Hetherington A.J."/>
            <person name="Higo A."/>
            <person name="Hirakawa Y."/>
            <person name="Hundley H.N."/>
            <person name="Ikeda Y."/>
            <person name="Inoue K."/>
            <person name="Inoue S.I."/>
            <person name="Ishida S."/>
            <person name="Jia Q."/>
            <person name="Kakita M."/>
            <person name="Kanazawa T."/>
            <person name="Kawai Y."/>
            <person name="Kawashima T."/>
            <person name="Kennedy M."/>
            <person name="Kinose K."/>
            <person name="Kinoshita T."/>
            <person name="Kohara Y."/>
            <person name="Koide E."/>
            <person name="Komatsu K."/>
            <person name="Kopischke S."/>
            <person name="Kubo M."/>
            <person name="Kyozuka J."/>
            <person name="Lagercrantz U."/>
            <person name="Lin S.S."/>
            <person name="Lindquist E."/>
            <person name="Lipzen A.M."/>
            <person name="Lu C.W."/>
            <person name="De Luna E."/>
            <person name="Martienssen R.A."/>
            <person name="Minamino N."/>
            <person name="Mizutani M."/>
            <person name="Mizutani M."/>
            <person name="Mochizuki N."/>
            <person name="Monte I."/>
            <person name="Mosher R."/>
            <person name="Nagasaki H."/>
            <person name="Nakagami H."/>
            <person name="Naramoto S."/>
            <person name="Nishitani K."/>
            <person name="Ohtani M."/>
            <person name="Okamoto T."/>
            <person name="Okumura M."/>
            <person name="Phillips J."/>
            <person name="Pollak B."/>
            <person name="Reinders A."/>
            <person name="Rovekamp M."/>
            <person name="Sano R."/>
            <person name="Sawa S."/>
            <person name="Schmid M.W."/>
            <person name="Shirakawa M."/>
            <person name="Solano R."/>
            <person name="Spunde A."/>
            <person name="Suetsugu N."/>
            <person name="Sugano S."/>
            <person name="Sugiyama A."/>
            <person name="Sun R."/>
            <person name="Suzuki Y."/>
            <person name="Takenaka M."/>
            <person name="Takezawa D."/>
            <person name="Tomogane H."/>
            <person name="Tsuzuki M."/>
            <person name="Ueda T."/>
            <person name="Umeda M."/>
            <person name="Ward J.M."/>
            <person name="Watanabe Y."/>
            <person name="Yazaki K."/>
            <person name="Yokoyama R."/>
            <person name="Yoshitake Y."/>
            <person name="Yotsui I."/>
            <person name="Zachgo S."/>
            <person name="Schmutz J."/>
        </authorList>
    </citation>
    <scope>NUCLEOTIDE SEQUENCE [LARGE SCALE GENOMIC DNA]</scope>
    <source>
        <strain evidence="10">Tak-1</strain>
    </source>
</reference>
<keyword evidence="10" id="KW-1185">Reference proteome</keyword>
<feature type="binding site" evidence="7">
    <location>
        <position position="152"/>
    </location>
    <ligand>
        <name>Mg(2+)</name>
        <dbReference type="ChEBI" id="CHEBI:18420"/>
        <label>1</label>
        <note>catalytic</note>
    </ligand>
</feature>
<dbReference type="PROSITE" id="PS00630">
    <property type="entry name" value="IMP_2"/>
    <property type="match status" value="1"/>
</dbReference>
<dbReference type="OrthoDB" id="10254945at2759"/>